<organism evidence="13">
    <name type="scientific">Spongospora subterranea</name>
    <dbReference type="NCBI Taxonomy" id="70186"/>
    <lineage>
        <taxon>Eukaryota</taxon>
        <taxon>Sar</taxon>
        <taxon>Rhizaria</taxon>
        <taxon>Endomyxa</taxon>
        <taxon>Phytomyxea</taxon>
        <taxon>Plasmodiophorida</taxon>
        <taxon>Plasmodiophoridae</taxon>
        <taxon>Spongospora</taxon>
    </lineage>
</organism>
<evidence type="ECO:0000256" key="5">
    <source>
        <dbReference type="ARBA" id="ARBA00022723"/>
    </source>
</evidence>
<evidence type="ECO:0000256" key="11">
    <source>
        <dbReference type="RuleBase" id="RU110713"/>
    </source>
</evidence>
<keyword evidence="8" id="KW-0539">Nucleus</keyword>
<comment type="subcellular location">
    <subcellularLocation>
        <location evidence="2">Chromosome</location>
        <location evidence="2">Centromere</location>
    </subcellularLocation>
    <subcellularLocation>
        <location evidence="1">Nucleus</location>
    </subcellularLocation>
</comment>
<evidence type="ECO:0000313" key="13">
    <source>
        <dbReference type="EMBL" id="CRZ01369.1"/>
    </source>
</evidence>
<dbReference type="GO" id="GO:0051301">
    <property type="term" value="P:cell division"/>
    <property type="evidence" value="ECO:0007669"/>
    <property type="project" value="UniProtKB-KW"/>
</dbReference>
<proteinExistence type="inferred from homology"/>
<keyword evidence="9" id="KW-0131">Cell cycle</keyword>
<dbReference type="GO" id="GO:0046872">
    <property type="term" value="F:metal ion binding"/>
    <property type="evidence" value="ECO:0007669"/>
    <property type="project" value="UniProtKB-KW"/>
</dbReference>
<dbReference type="Pfam" id="PF03226">
    <property type="entry name" value="Yippee-Mis18"/>
    <property type="match status" value="1"/>
</dbReference>
<dbReference type="PANTHER" id="PTHR16431:SF1">
    <property type="entry name" value="NEUROGENIC PROTEIN MASTERMIND"/>
    <property type="match status" value="1"/>
</dbReference>
<dbReference type="InterPro" id="IPR004910">
    <property type="entry name" value="Yippee/Mis18/Cereblon"/>
</dbReference>
<keyword evidence="6" id="KW-0498">Mitosis</keyword>
<dbReference type="GO" id="GO:0005634">
    <property type="term" value="C:nucleus"/>
    <property type="evidence" value="ECO:0007669"/>
    <property type="project" value="UniProtKB-SubCell"/>
</dbReference>
<dbReference type="GO" id="GO:0007059">
    <property type="term" value="P:chromosome segregation"/>
    <property type="evidence" value="ECO:0007669"/>
    <property type="project" value="TreeGrafter"/>
</dbReference>
<feature type="non-terminal residue" evidence="13">
    <location>
        <position position="1"/>
    </location>
</feature>
<feature type="domain" description="Mis18" evidence="12">
    <location>
        <begin position="27"/>
        <end position="122"/>
    </location>
</feature>
<dbReference type="EMBL" id="HACM01000927">
    <property type="protein sequence ID" value="CRZ01369.1"/>
    <property type="molecule type" value="Transcribed_RNA"/>
</dbReference>
<evidence type="ECO:0000256" key="10">
    <source>
        <dbReference type="ARBA" id="ARBA00023328"/>
    </source>
</evidence>
<keyword evidence="4" id="KW-0132">Cell division</keyword>
<dbReference type="GO" id="GO:0000775">
    <property type="term" value="C:chromosome, centromeric region"/>
    <property type="evidence" value="ECO:0007669"/>
    <property type="project" value="UniProtKB-SubCell"/>
</dbReference>
<protein>
    <recommendedName>
        <fullName evidence="11">Protein yippee-like</fullName>
    </recommendedName>
</protein>
<dbReference type="AlphaFoldDB" id="A0A0H5R0R1"/>
<evidence type="ECO:0000256" key="8">
    <source>
        <dbReference type="ARBA" id="ARBA00023242"/>
    </source>
</evidence>
<evidence type="ECO:0000256" key="9">
    <source>
        <dbReference type="ARBA" id="ARBA00023306"/>
    </source>
</evidence>
<keyword evidence="5" id="KW-0479">Metal-binding</keyword>
<evidence type="ECO:0000256" key="3">
    <source>
        <dbReference type="ARBA" id="ARBA00022454"/>
    </source>
</evidence>
<evidence type="ECO:0000256" key="1">
    <source>
        <dbReference type="ARBA" id="ARBA00004123"/>
    </source>
</evidence>
<evidence type="ECO:0000256" key="6">
    <source>
        <dbReference type="ARBA" id="ARBA00022776"/>
    </source>
</evidence>
<dbReference type="PROSITE" id="PS51793">
    <property type="entry name" value="MIS18"/>
    <property type="match status" value="1"/>
</dbReference>
<name>A0A0H5R0R1_9EUKA</name>
<dbReference type="InterPro" id="IPR034752">
    <property type="entry name" value="Mis18"/>
</dbReference>
<dbReference type="GO" id="GO:0000785">
    <property type="term" value="C:chromatin"/>
    <property type="evidence" value="ECO:0007669"/>
    <property type="project" value="TreeGrafter"/>
</dbReference>
<evidence type="ECO:0000259" key="12">
    <source>
        <dbReference type="PROSITE" id="PS51793"/>
    </source>
</evidence>
<evidence type="ECO:0000256" key="2">
    <source>
        <dbReference type="ARBA" id="ARBA00004584"/>
    </source>
</evidence>
<comment type="similarity">
    <text evidence="11">Belongs to the yippee family.</text>
</comment>
<evidence type="ECO:0000256" key="4">
    <source>
        <dbReference type="ARBA" id="ARBA00022618"/>
    </source>
</evidence>
<sequence length="122" mass="12916">ALPGPANDDDGDGRVAEPVVIRDDRAILVLSCRSCRTILGDTSTMVDMSEKFGNITVALVANVVVHSTQPVMSSVGYDAISVYLDVVCGECGAVVGKQYISTPTHMDGLRHMFTLSLDAITT</sequence>
<keyword evidence="7" id="KW-0862">Zinc</keyword>
<dbReference type="PANTHER" id="PTHR16431">
    <property type="entry name" value="NEUROGENIC PROTEIN MASTERMIND"/>
    <property type="match status" value="1"/>
</dbReference>
<evidence type="ECO:0000256" key="7">
    <source>
        <dbReference type="ARBA" id="ARBA00022833"/>
    </source>
</evidence>
<accession>A0A0H5R0R1</accession>
<dbReference type="GO" id="GO:0034080">
    <property type="term" value="P:CENP-A containing chromatin assembly"/>
    <property type="evidence" value="ECO:0007669"/>
    <property type="project" value="TreeGrafter"/>
</dbReference>
<keyword evidence="10" id="KW-0137">Centromere</keyword>
<keyword evidence="3" id="KW-0158">Chromosome</keyword>
<reference evidence="13" key="1">
    <citation type="submission" date="2015-04" db="EMBL/GenBank/DDBJ databases">
        <title>The genome sequence of the plant pathogenic Rhizarian Plasmodiophora brassicae reveals insights in its biotrophic life cycle and the origin of chitin synthesis.</title>
        <authorList>
            <person name="Schwelm A."/>
            <person name="Fogelqvist J."/>
            <person name="Knaust A."/>
            <person name="Julke S."/>
            <person name="Lilja T."/>
            <person name="Dhandapani V."/>
            <person name="Bonilla-Rosso G."/>
            <person name="Karlsson M."/>
            <person name="Shevchenko A."/>
            <person name="Choi S.R."/>
            <person name="Kim H.G."/>
            <person name="Park J.Y."/>
            <person name="Lim Y.P."/>
            <person name="Ludwig-Muller J."/>
            <person name="Dixelius C."/>
        </authorList>
    </citation>
    <scope>NUCLEOTIDE SEQUENCE</scope>
    <source>
        <tissue evidence="13">Potato root galls</tissue>
    </source>
</reference>